<dbReference type="InterPro" id="IPR030662">
    <property type="entry name" value="DPH6/MJ0570"/>
</dbReference>
<accession>A0ABU1TVA3</accession>
<evidence type="ECO:0000313" key="3">
    <source>
        <dbReference type="Proteomes" id="UP001258181"/>
    </source>
</evidence>
<keyword evidence="3" id="KW-1185">Reference proteome</keyword>
<gene>
    <name evidence="2" type="ORF">J2X07_000100</name>
</gene>
<reference evidence="2 3" key="1">
    <citation type="submission" date="2023-07" db="EMBL/GenBank/DDBJ databases">
        <title>Sorghum-associated microbial communities from plants grown in Nebraska, USA.</title>
        <authorList>
            <person name="Schachtman D."/>
        </authorList>
    </citation>
    <scope>NUCLEOTIDE SEQUENCE [LARGE SCALE GENOMIC DNA]</scope>
    <source>
        <strain evidence="2 3">BE211</strain>
    </source>
</reference>
<name>A0ABU1TVA3_9BACL</name>
<dbReference type="InterPro" id="IPR002761">
    <property type="entry name" value="Diphthami_syn_dom"/>
</dbReference>
<dbReference type="Proteomes" id="UP001258181">
    <property type="component" value="Unassembled WGS sequence"/>
</dbReference>
<organism evidence="2 3">
    <name type="scientific">Fictibacillus barbaricus</name>
    <dbReference type="NCBI Taxonomy" id="182136"/>
    <lineage>
        <taxon>Bacteria</taxon>
        <taxon>Bacillati</taxon>
        <taxon>Bacillota</taxon>
        <taxon>Bacilli</taxon>
        <taxon>Bacillales</taxon>
        <taxon>Fictibacillaceae</taxon>
        <taxon>Fictibacillus</taxon>
    </lineage>
</organism>
<dbReference type="Gene3D" id="3.90.1490.10">
    <property type="entry name" value="putative n-type atp pyrophosphatase, domain 2"/>
    <property type="match status" value="1"/>
</dbReference>
<dbReference type="Gene3D" id="3.40.50.620">
    <property type="entry name" value="HUPs"/>
    <property type="match status" value="1"/>
</dbReference>
<comment type="caution">
    <text evidence="2">The sequence shown here is derived from an EMBL/GenBank/DDBJ whole genome shotgun (WGS) entry which is preliminary data.</text>
</comment>
<dbReference type="EMBL" id="JAVDWA010000001">
    <property type="protein sequence ID" value="MDR7071125.1"/>
    <property type="molecule type" value="Genomic_DNA"/>
</dbReference>
<dbReference type="SUPFAM" id="SSF52402">
    <property type="entry name" value="Adenine nucleotide alpha hydrolases-like"/>
    <property type="match status" value="1"/>
</dbReference>
<dbReference type="RefSeq" id="WP_310255503.1">
    <property type="nucleotide sequence ID" value="NZ_JAVDWA010000001.1"/>
</dbReference>
<proteinExistence type="predicted"/>
<evidence type="ECO:0000313" key="2">
    <source>
        <dbReference type="EMBL" id="MDR7071125.1"/>
    </source>
</evidence>
<dbReference type="PIRSF" id="PIRSF039123">
    <property type="entry name" value="Diphthamide_synthase"/>
    <property type="match status" value="1"/>
</dbReference>
<dbReference type="InterPro" id="IPR014729">
    <property type="entry name" value="Rossmann-like_a/b/a_fold"/>
</dbReference>
<dbReference type="NCBIfam" id="TIGR00290">
    <property type="entry name" value="MJ0570_dom"/>
    <property type="match status" value="1"/>
</dbReference>
<feature type="domain" description="Diphthamide synthase" evidence="1">
    <location>
        <begin position="4"/>
        <end position="204"/>
    </location>
</feature>
<dbReference type="Pfam" id="PF01902">
    <property type="entry name" value="Diphthami_syn_2"/>
    <property type="match status" value="1"/>
</dbReference>
<protein>
    <submittedName>
        <fullName evidence="2">Uncharacterized protein (TIGR00290 family)</fullName>
    </submittedName>
</protein>
<sequence length="232" mass="26997">MKKKIVVSFSGGKDSVLALHRIQNSGEWEVDSLLTTLTENYDRTTMHGVRNELLELQGASLGIPLRRVWIPQDCPNETYQERMEEAINQIKEDGITYIMFGDIFLEDVKKYREKMLEGTGLTPVFPLWKEDSAELIDEFLQEGYKTVLCCVDTHKIDQSFVGRVIDQPFIQEYPREHDICGENGEFHTFVFDGPAFSFPIHYELGEHRMAKDMFTGEDRFYFVDIIQDHKKI</sequence>
<dbReference type="CDD" id="cd01994">
    <property type="entry name" value="AANH_PF0828-like"/>
    <property type="match status" value="1"/>
</dbReference>
<evidence type="ECO:0000259" key="1">
    <source>
        <dbReference type="Pfam" id="PF01902"/>
    </source>
</evidence>